<dbReference type="Proteomes" id="UP001153148">
    <property type="component" value="Unassembled WGS sequence"/>
</dbReference>
<reference evidence="1" key="1">
    <citation type="submission" date="2021-03" db="EMBL/GenBank/DDBJ databases">
        <authorList>
            <person name="Tran Van P."/>
        </authorList>
    </citation>
    <scope>NUCLEOTIDE SEQUENCE</scope>
</reference>
<sequence>MAFVSLRLWYEAMPPVRVVDNQISLRFLGLHSSKSSVSKTSIRAYDDSNRCATTVLWFILEQLPKDSTSFDIGGILRYNMFRNHLFAYLVAEVILSKITITTQSMNNANDITSYRWPVDIPGVLDSSSPASRLFPSVQGSSNSDNRYGNNYSSGAEYCAYKSQCGTYDVGRGVEKRRSNRSILHVGGLTTCIKVSQ</sequence>
<protein>
    <submittedName>
        <fullName evidence="1">Uncharacterized protein</fullName>
    </submittedName>
</protein>
<organism evidence="1 2">
    <name type="scientific">Timema podura</name>
    <name type="common">Walking stick</name>
    <dbReference type="NCBI Taxonomy" id="61482"/>
    <lineage>
        <taxon>Eukaryota</taxon>
        <taxon>Metazoa</taxon>
        <taxon>Ecdysozoa</taxon>
        <taxon>Arthropoda</taxon>
        <taxon>Hexapoda</taxon>
        <taxon>Insecta</taxon>
        <taxon>Pterygota</taxon>
        <taxon>Neoptera</taxon>
        <taxon>Polyneoptera</taxon>
        <taxon>Phasmatodea</taxon>
        <taxon>Timematodea</taxon>
        <taxon>Timematoidea</taxon>
        <taxon>Timematidae</taxon>
        <taxon>Timema</taxon>
    </lineage>
</organism>
<gene>
    <name evidence="1" type="ORF">TPAB3V08_LOCUS1073</name>
</gene>
<evidence type="ECO:0000313" key="1">
    <source>
        <dbReference type="EMBL" id="CAG2054034.1"/>
    </source>
</evidence>
<accession>A0ABN7NHB3</accession>
<evidence type="ECO:0000313" key="2">
    <source>
        <dbReference type="Proteomes" id="UP001153148"/>
    </source>
</evidence>
<proteinExistence type="predicted"/>
<name>A0ABN7NHB3_TIMPD</name>
<keyword evidence="2" id="KW-1185">Reference proteome</keyword>
<dbReference type="EMBL" id="CAJPIN010000929">
    <property type="protein sequence ID" value="CAG2054034.1"/>
    <property type="molecule type" value="Genomic_DNA"/>
</dbReference>
<comment type="caution">
    <text evidence="1">The sequence shown here is derived from an EMBL/GenBank/DDBJ whole genome shotgun (WGS) entry which is preliminary data.</text>
</comment>